<dbReference type="Proteomes" id="UP000215033">
    <property type="component" value="Chromosome 1"/>
</dbReference>
<sequence>MVERGECGGMGDSFFRPEVLVEKKQRWTGKVVLRYQAFPYQKFGHAESRIVSANTAVGGFGLDFFQSGIGKRDCLLGEGKAGQANG</sequence>
<protein>
    <submittedName>
        <fullName evidence="1">Bacteriocin/pheromone secretion membrane fusion protein</fullName>
    </submittedName>
</protein>
<accession>A0AB38DME1</accession>
<evidence type="ECO:0000313" key="1">
    <source>
        <dbReference type="EMBL" id="SNU78604.1"/>
    </source>
</evidence>
<dbReference type="AlphaFoldDB" id="A0AB38DME1"/>
<proteinExistence type="predicted"/>
<reference evidence="1 2" key="1">
    <citation type="submission" date="2017-06" db="EMBL/GenBank/DDBJ databases">
        <authorList>
            <consortium name="Pathogen Informatics"/>
        </authorList>
    </citation>
    <scope>NUCLEOTIDE SEQUENCE [LARGE SCALE GENOMIC DNA]</scope>
    <source>
        <strain evidence="1 2">NCTC12230</strain>
    </source>
</reference>
<gene>
    <name evidence="1" type="ORF">SAMEA4504057_00075</name>
</gene>
<dbReference type="KEGG" id="nzo:SAMEA4504057_0075"/>
<evidence type="ECO:0000313" key="2">
    <source>
        <dbReference type="Proteomes" id="UP000215033"/>
    </source>
</evidence>
<name>A0AB38DME1_9NEIS</name>
<dbReference type="EMBL" id="LT906434">
    <property type="protein sequence ID" value="SNU78604.1"/>
    <property type="molecule type" value="Genomic_DNA"/>
</dbReference>
<organism evidence="1 2">
    <name type="scientific">Neisseria zoodegmatis</name>
    <dbReference type="NCBI Taxonomy" id="326523"/>
    <lineage>
        <taxon>Bacteria</taxon>
        <taxon>Pseudomonadati</taxon>
        <taxon>Pseudomonadota</taxon>
        <taxon>Betaproteobacteria</taxon>
        <taxon>Neisseriales</taxon>
        <taxon>Neisseriaceae</taxon>
        <taxon>Neisseria</taxon>
    </lineage>
</organism>